<dbReference type="AlphaFoldDB" id="A0A239XBX3"/>
<dbReference type="OrthoDB" id="3191472at2"/>
<dbReference type="EMBL" id="LT906454">
    <property type="protein sequence ID" value="SNV44181.1"/>
    <property type="molecule type" value="Genomic_DNA"/>
</dbReference>
<protein>
    <submittedName>
        <fullName evidence="1">BS_ykrK family protein</fullName>
    </submittedName>
</protein>
<reference evidence="1 2" key="1">
    <citation type="submission" date="2017-06" db="EMBL/GenBank/DDBJ databases">
        <authorList>
            <consortium name="Pathogen Informatics"/>
        </authorList>
    </citation>
    <scope>NUCLEOTIDE SEQUENCE [LARGE SCALE GENOMIC DNA]</scope>
    <source>
        <strain evidence="1 2">NCTC11291</strain>
    </source>
</reference>
<name>A0A239XBX3_STRAI</name>
<dbReference type="RefSeq" id="WP_095123310.1">
    <property type="nucleotide sequence ID" value="NZ_LT906454.1"/>
</dbReference>
<organism evidence="1 2">
    <name type="scientific">Streptococcus acidominimus</name>
    <dbReference type="NCBI Taxonomy" id="1326"/>
    <lineage>
        <taxon>Bacteria</taxon>
        <taxon>Bacillati</taxon>
        <taxon>Bacillota</taxon>
        <taxon>Bacilli</taxon>
        <taxon>Lactobacillales</taxon>
        <taxon>Streptococcaceae</taxon>
        <taxon>Streptococcus</taxon>
    </lineage>
</organism>
<gene>
    <name evidence="1" type="ORF">SAMEA4504048_01814</name>
</gene>
<evidence type="ECO:0000313" key="2">
    <source>
        <dbReference type="Proteomes" id="UP000215144"/>
    </source>
</evidence>
<evidence type="ECO:0000313" key="1">
    <source>
        <dbReference type="EMBL" id="SNV44181.1"/>
    </source>
</evidence>
<dbReference type="Pfam" id="PF08876">
    <property type="entry name" value="DUF1836"/>
    <property type="match status" value="1"/>
</dbReference>
<dbReference type="PANTHER" id="PTHR40056:SF1">
    <property type="entry name" value="DUF1836 DOMAIN-CONTAINING PROTEIN"/>
    <property type="match status" value="1"/>
</dbReference>
<dbReference type="InterPro" id="IPR014975">
    <property type="entry name" value="DUF1836"/>
</dbReference>
<dbReference type="PANTHER" id="PTHR40056">
    <property type="entry name" value="HYPOTHETICAL CYTOSOLIC PROTEIN"/>
    <property type="match status" value="1"/>
</dbReference>
<dbReference type="Proteomes" id="UP000215144">
    <property type="component" value="Chromosome 1"/>
</dbReference>
<accession>A0A239XBX3</accession>
<sequence>MKTRLYDFEEIKLNPLPDWGQLPELDLYLDQVLYYVNKVSQTPLNRDRKGVTAAMVNNYVKNGHLDKPIKKKYQRHHLARLIAIAFLKNVFSLQEVGETLSVLRKDYSSEELYHFFVVGMSEETSTIPEVIHYSCLAIKTYYKARLLTLEMGGAVNDESNL</sequence>
<dbReference type="KEGG" id="saco:SAME_01814"/>
<proteinExistence type="predicted"/>